<dbReference type="PANTHER" id="PTHR36091:SF2">
    <property type="entry name" value="AMINOGLYCOSIDE PHOSPHOTRANSFERASE DOMAIN-CONTAINING PROTEIN"/>
    <property type="match status" value="1"/>
</dbReference>
<sequence length="525" mass="59528">MKDVSKKCLPYDAEFFNFTRGRFVTNEQHELSQRHRTFNVTELARHAAHAVQADRCLRIKKYPDGMYNRVLLLSMDNGKEVVAKIPNPNSGQPHFTTASEVATMEFAREVLRTPVPEVYAWSSRAQETLVGSEFILMEKINGMELENFFPGMKIQDRLEVVKAIATYQKSWASVSFMQFGSLYFPADVGESARLPLNYLDHEGRQVNDPRFVVGPSTGREMFDDGRANIKFDRGPWKSLEDYHAAIGKREMACVQHISQLPPSPVSLHGPGLYQPTREKKVKALQTYLKLFKYLLPTDRCLRSANIWHGDLHAGNIFVNPANPTQIVGLIDWQSTELSPLYFQARQPHFIDHEGPATHGLERPSLPPDFAQLDASDKRAAQALFLHQSLCAMYRTIVHHECPKIYECFEFQESPAFALLLLARNILVDGEASYVAQTCELKDIWETLPGAQDIAFPVSFSPAEMQTMQADVESAALGMAAMQRMRETLGDLFPEQGYVSHNRHQEAIDAINQIRDQVLSDLRQAR</sequence>
<dbReference type="OrthoDB" id="2831558at2759"/>
<name>A0A6A6F0I8_9PEZI</name>
<feature type="domain" description="Aminoglycoside phosphotransferase" evidence="1">
    <location>
        <begin position="59"/>
        <end position="198"/>
    </location>
</feature>
<reference evidence="2" key="1">
    <citation type="journal article" date="2020" name="Stud. Mycol.">
        <title>101 Dothideomycetes genomes: a test case for predicting lifestyles and emergence of pathogens.</title>
        <authorList>
            <person name="Haridas S."/>
            <person name="Albert R."/>
            <person name="Binder M."/>
            <person name="Bloem J."/>
            <person name="Labutti K."/>
            <person name="Salamov A."/>
            <person name="Andreopoulos B."/>
            <person name="Baker S."/>
            <person name="Barry K."/>
            <person name="Bills G."/>
            <person name="Bluhm B."/>
            <person name="Cannon C."/>
            <person name="Castanera R."/>
            <person name="Culley D."/>
            <person name="Daum C."/>
            <person name="Ezra D."/>
            <person name="Gonzalez J."/>
            <person name="Henrissat B."/>
            <person name="Kuo A."/>
            <person name="Liang C."/>
            <person name="Lipzen A."/>
            <person name="Lutzoni F."/>
            <person name="Magnuson J."/>
            <person name="Mondo S."/>
            <person name="Nolan M."/>
            <person name="Ohm R."/>
            <person name="Pangilinan J."/>
            <person name="Park H.-J."/>
            <person name="Ramirez L."/>
            <person name="Alfaro M."/>
            <person name="Sun H."/>
            <person name="Tritt A."/>
            <person name="Yoshinaga Y."/>
            <person name="Zwiers L.-H."/>
            <person name="Turgeon B."/>
            <person name="Goodwin S."/>
            <person name="Spatafora J."/>
            <person name="Crous P."/>
            <person name="Grigoriev I."/>
        </authorList>
    </citation>
    <scope>NUCLEOTIDE SEQUENCE</scope>
    <source>
        <strain evidence="2">SCOH1-5</strain>
    </source>
</reference>
<dbReference type="InterPro" id="IPR002575">
    <property type="entry name" value="Aminoglycoside_PTrfase"/>
</dbReference>
<dbReference type="EMBL" id="ML992713">
    <property type="protein sequence ID" value="KAF2206699.1"/>
    <property type="molecule type" value="Genomic_DNA"/>
</dbReference>
<dbReference type="InterPro" id="IPR011009">
    <property type="entry name" value="Kinase-like_dom_sf"/>
</dbReference>
<evidence type="ECO:0000313" key="2">
    <source>
        <dbReference type="EMBL" id="KAF2206699.1"/>
    </source>
</evidence>
<gene>
    <name evidence="2" type="ORF">CERZMDRAFT_52602</name>
</gene>
<dbReference type="Pfam" id="PF01636">
    <property type="entry name" value="APH"/>
    <property type="match status" value="2"/>
</dbReference>
<evidence type="ECO:0000313" key="3">
    <source>
        <dbReference type="Proteomes" id="UP000799539"/>
    </source>
</evidence>
<dbReference type="Proteomes" id="UP000799539">
    <property type="component" value="Unassembled WGS sequence"/>
</dbReference>
<dbReference type="Gene3D" id="3.90.1200.10">
    <property type="match status" value="1"/>
</dbReference>
<feature type="domain" description="Aminoglycoside phosphotransferase" evidence="1">
    <location>
        <begin position="287"/>
        <end position="341"/>
    </location>
</feature>
<dbReference type="Gene3D" id="3.30.200.20">
    <property type="entry name" value="Phosphorylase Kinase, domain 1"/>
    <property type="match status" value="1"/>
</dbReference>
<dbReference type="GO" id="GO:0005739">
    <property type="term" value="C:mitochondrion"/>
    <property type="evidence" value="ECO:0007669"/>
    <property type="project" value="TreeGrafter"/>
</dbReference>
<accession>A0A6A6F0I8</accession>
<protein>
    <recommendedName>
        <fullName evidence="1">Aminoglycoside phosphotransferase domain-containing protein</fullName>
    </recommendedName>
</protein>
<organism evidence="2 3">
    <name type="scientific">Cercospora zeae-maydis SCOH1-5</name>
    <dbReference type="NCBI Taxonomy" id="717836"/>
    <lineage>
        <taxon>Eukaryota</taxon>
        <taxon>Fungi</taxon>
        <taxon>Dikarya</taxon>
        <taxon>Ascomycota</taxon>
        <taxon>Pezizomycotina</taxon>
        <taxon>Dothideomycetes</taxon>
        <taxon>Dothideomycetidae</taxon>
        <taxon>Mycosphaerellales</taxon>
        <taxon>Mycosphaerellaceae</taxon>
        <taxon>Cercospora</taxon>
    </lineage>
</organism>
<dbReference type="SUPFAM" id="SSF56112">
    <property type="entry name" value="Protein kinase-like (PK-like)"/>
    <property type="match status" value="1"/>
</dbReference>
<evidence type="ECO:0000259" key="1">
    <source>
        <dbReference type="Pfam" id="PF01636"/>
    </source>
</evidence>
<proteinExistence type="predicted"/>
<dbReference type="PANTHER" id="PTHR36091">
    <property type="entry name" value="ALTERED INHERITANCE OF MITOCHONDRIA PROTEIN 9, MITOCHONDRIAL"/>
    <property type="match status" value="1"/>
</dbReference>
<keyword evidence="3" id="KW-1185">Reference proteome</keyword>
<dbReference type="AlphaFoldDB" id="A0A6A6F0I8"/>
<dbReference type="InterPro" id="IPR051035">
    <property type="entry name" value="Mito_inheritance_9"/>
</dbReference>